<reference evidence="2" key="1">
    <citation type="journal article" date="2020" name="mSystems">
        <title>Genome- and Community-Level Interaction Insights into Carbon Utilization and Element Cycling Functions of Hydrothermarchaeota in Hydrothermal Sediment.</title>
        <authorList>
            <person name="Zhou Z."/>
            <person name="Liu Y."/>
            <person name="Xu W."/>
            <person name="Pan J."/>
            <person name="Luo Z.H."/>
            <person name="Li M."/>
        </authorList>
    </citation>
    <scope>NUCLEOTIDE SEQUENCE [LARGE SCALE GENOMIC DNA]</scope>
    <source>
        <strain evidence="2">HyVt-19</strain>
    </source>
</reference>
<dbReference type="PANTHER" id="PTHR43169">
    <property type="entry name" value="EXSB FAMILY PROTEIN"/>
    <property type="match status" value="1"/>
</dbReference>
<dbReference type="EMBL" id="DQZW01000181">
    <property type="protein sequence ID" value="HDL90016.1"/>
    <property type="molecule type" value="Genomic_DNA"/>
</dbReference>
<evidence type="ECO:0008006" key="3">
    <source>
        <dbReference type="Google" id="ProtNLM"/>
    </source>
</evidence>
<dbReference type="Gene3D" id="3.40.50.620">
    <property type="entry name" value="HUPs"/>
    <property type="match status" value="1"/>
</dbReference>
<dbReference type="PANTHER" id="PTHR43169:SF2">
    <property type="entry name" value="NAD_GMP SYNTHASE DOMAIN-CONTAINING PROTEIN"/>
    <property type="match status" value="1"/>
</dbReference>
<evidence type="ECO:0000256" key="1">
    <source>
        <dbReference type="PIRSR" id="PIRSR006661-1"/>
    </source>
</evidence>
<proteinExistence type="predicted"/>
<dbReference type="SUPFAM" id="SSF52402">
    <property type="entry name" value="Adenine nucleotide alpha hydrolases-like"/>
    <property type="match status" value="1"/>
</dbReference>
<sequence length="287" mass="32892">MESLRNFFRVPPKPDLAVKFRQLKKIMEEHNRWFLAYSGGLDSSLLLSFAAFETFIRITPVFVDHELVPSGERQRAKRFVDLLRGCLDSKDKIDALLTVDVSVLDVPEVKNNSRSRCYFCKLMIMNKILDIAKSEGGLVCDGTLTTDNALHRPGIKALKELRIRSPLSECGITKGDSIVFGNVLVEQTGFEWMRFESCLATRLPYDFPITVDLLKGLDTVERIVKREVRGPVRARYHPEYKMVRLEIAVEEFGIFLRTDLANRLVDEVRSLGFSRVVLDLEGYREED</sequence>
<comment type="caution">
    <text evidence="2">The sequence shown here is derived from an EMBL/GenBank/DDBJ whole genome shotgun (WGS) entry which is preliminary data.</text>
</comment>
<accession>A0A7C1AY98</accession>
<name>A0A7C1AY98_9BACT</name>
<evidence type="ECO:0000313" key="2">
    <source>
        <dbReference type="EMBL" id="HDL90016.1"/>
    </source>
</evidence>
<organism evidence="2">
    <name type="scientific">Thermodesulforhabdus norvegica</name>
    <dbReference type="NCBI Taxonomy" id="39841"/>
    <lineage>
        <taxon>Bacteria</taxon>
        <taxon>Pseudomonadati</taxon>
        <taxon>Thermodesulfobacteriota</taxon>
        <taxon>Syntrophobacteria</taxon>
        <taxon>Syntrophobacterales</taxon>
        <taxon>Thermodesulforhabdaceae</taxon>
        <taxon>Thermodesulforhabdus</taxon>
    </lineage>
</organism>
<dbReference type="AlphaFoldDB" id="A0A7C1AY98"/>
<dbReference type="PIRSF" id="PIRSF006661">
    <property type="entry name" value="PP-lp_UCP006661"/>
    <property type="match status" value="1"/>
</dbReference>
<gene>
    <name evidence="2" type="ORF">ENG14_03840</name>
</gene>
<feature type="active site" description="Nucleophile and sulfur donor" evidence="1">
    <location>
        <position position="198"/>
    </location>
</feature>
<dbReference type="InterPro" id="IPR005232">
    <property type="entry name" value="LarE"/>
</dbReference>
<dbReference type="InterPro" id="IPR014729">
    <property type="entry name" value="Rossmann-like_a/b/a_fold"/>
</dbReference>
<dbReference type="InterPro" id="IPR052188">
    <property type="entry name" value="Ni-pincer_cofactor_biosynth"/>
</dbReference>
<dbReference type="Proteomes" id="UP000886355">
    <property type="component" value="Unassembled WGS sequence"/>
</dbReference>
<dbReference type="GO" id="GO:0016783">
    <property type="term" value="F:sulfurtransferase activity"/>
    <property type="evidence" value="ECO:0007669"/>
    <property type="project" value="InterPro"/>
</dbReference>
<protein>
    <recommendedName>
        <fullName evidence="3">ATP-dependent sacrificial sulfur transferase LarE</fullName>
    </recommendedName>
</protein>